<reference evidence="4 5" key="1">
    <citation type="journal article" date="2016" name="Arch. Microbiol.">
        <title>Streptomyces zhihengii sp. nov., isolated from rhizospheric soil of Psammosilene tunicoides.</title>
        <authorList>
            <person name="Huang M.J."/>
            <person name="Fei J.J."/>
            <person name="Salam N."/>
            <person name="Kim C.J."/>
            <person name="Hozzein W.N."/>
            <person name="Xiao M."/>
            <person name="Huang H.Q."/>
            <person name="Li W.J."/>
        </authorList>
    </citation>
    <scope>NUCLEOTIDE SEQUENCE [LARGE SCALE GENOMIC DNA]</scope>
    <source>
        <strain evidence="4 5">YIM T102</strain>
    </source>
</reference>
<organism evidence="4 5">
    <name type="scientific">Streptomyces zhihengii</name>
    <dbReference type="NCBI Taxonomy" id="1818004"/>
    <lineage>
        <taxon>Bacteria</taxon>
        <taxon>Bacillati</taxon>
        <taxon>Actinomycetota</taxon>
        <taxon>Actinomycetes</taxon>
        <taxon>Kitasatosporales</taxon>
        <taxon>Streptomycetaceae</taxon>
        <taxon>Streptomyces</taxon>
    </lineage>
</organism>
<gene>
    <name evidence="4" type="ORF">JE024_33515</name>
</gene>
<protein>
    <submittedName>
        <fullName evidence="4">DUF4132 domain-containing protein</fullName>
    </submittedName>
</protein>
<dbReference type="Pfam" id="PF18991">
    <property type="entry name" value="DUF5724"/>
    <property type="match status" value="1"/>
</dbReference>
<evidence type="ECO:0000313" key="4">
    <source>
        <dbReference type="EMBL" id="MBM9623516.1"/>
    </source>
</evidence>
<dbReference type="RefSeq" id="WP_205377638.1">
    <property type="nucleotide sequence ID" value="NZ_JAFEJA010000002.1"/>
</dbReference>
<evidence type="ECO:0000259" key="3">
    <source>
        <dbReference type="Pfam" id="PF24879"/>
    </source>
</evidence>
<feature type="domain" description="DUF4132" evidence="1">
    <location>
        <begin position="472"/>
        <end position="634"/>
    </location>
</feature>
<sequence length="840" mass="88303">MPDIYADAVREEREALGDLARAVRSAVAAGDLPGLRELAATVLRRIEQGDDRVLGNLRPHLGDVVAELDALYDTAFPVAPADAVTALLGAPWPSAGRRAALAALLGSEPLRRLPLDGVAERAAAEADVPLLRLLVTSPLSDLGREAVARVLDALHAAGALDAAVVEHAFLADLHLGHAIVGSTPSGGEPGPPKACADAVRAQVDALTWRLVTGPAPAGWDELPKVLVPRGLRFVRAALEWRGDPRAAAHLGAAELTAGERAELLALARELPEPERRRVFGWRLEAGDAEALLPLFGLGSAAGLLRLIRAMPADEVVRRDRDAVLGAVAAAGHDNALRLLELVPHEMAEAVVGVNRAQVLRRFRHHALHGVAAYGMLPLAEGETVLDRYLALRESARKGAALGPNRRHSHAAAVAVALEHLAQVAGVAEASRLEWDCEARLVEAAPAEAEIGAYRAVLRFDDDDPVIEVGRNGRALKSVPAAVRSDAAYRELREHQERLREQARRMRSGLVERLVATAGTLSAEELARLLSLPAGAAMLSRLVWRDAAGAVGLLGEVDAAGGVSAVHPVELLAAGSLAGWQGRVVRERLRQPVRQVFREVYLPTAAEHAGQESRRFAGRTVDGRVAGRLLSGRGWSTHSEYADHQATRAVGGGLTAALRCEVHGWFGTGPVVVGGLRFLTGRLRAGSGDGGAAVPPAEVPPVVFSEAMRDLDLVVSVAGTGQAEDSSTAVAASRAQVLTALVAELGLSRVSVEGHSALVRGTRATYRVHLASGGVRIEPGDRPCVLPAAFAAATHPRLFLPFADEDGATGAVLGTVLLLAEDETVHDPAFPALPGTLTGER</sequence>
<dbReference type="InterPro" id="IPR056639">
    <property type="entry name" value="DUF7737"/>
</dbReference>
<evidence type="ECO:0000259" key="2">
    <source>
        <dbReference type="Pfam" id="PF18991"/>
    </source>
</evidence>
<feature type="domain" description="DUF5724" evidence="2">
    <location>
        <begin position="370"/>
        <end position="435"/>
    </location>
</feature>
<dbReference type="Proteomes" id="UP000664109">
    <property type="component" value="Unassembled WGS sequence"/>
</dbReference>
<accession>A0ABS2V106</accession>
<evidence type="ECO:0000259" key="1">
    <source>
        <dbReference type="Pfam" id="PF13569"/>
    </source>
</evidence>
<evidence type="ECO:0000313" key="5">
    <source>
        <dbReference type="Proteomes" id="UP000664109"/>
    </source>
</evidence>
<dbReference type="InterPro" id="IPR043782">
    <property type="entry name" value="DUF5724"/>
</dbReference>
<proteinExistence type="predicted"/>
<dbReference type="Pfam" id="PF24879">
    <property type="entry name" value="DUF7737"/>
    <property type="match status" value="1"/>
</dbReference>
<name>A0ABS2V106_9ACTN</name>
<dbReference type="Pfam" id="PF13569">
    <property type="entry name" value="DUF4132"/>
    <property type="match status" value="1"/>
</dbReference>
<comment type="caution">
    <text evidence="4">The sequence shown here is derived from an EMBL/GenBank/DDBJ whole genome shotgun (WGS) entry which is preliminary data.</text>
</comment>
<feature type="domain" description="DUF7737" evidence="3">
    <location>
        <begin position="731"/>
        <end position="828"/>
    </location>
</feature>
<dbReference type="InterPro" id="IPR025406">
    <property type="entry name" value="DUF4132"/>
</dbReference>
<dbReference type="EMBL" id="JAFEJA010000002">
    <property type="protein sequence ID" value="MBM9623516.1"/>
    <property type="molecule type" value="Genomic_DNA"/>
</dbReference>
<keyword evidence="5" id="KW-1185">Reference proteome</keyword>